<feature type="compositionally biased region" description="Low complexity" evidence="1">
    <location>
        <begin position="297"/>
        <end position="306"/>
    </location>
</feature>
<feature type="compositionally biased region" description="Basic residues" evidence="1">
    <location>
        <begin position="280"/>
        <end position="290"/>
    </location>
</feature>
<gene>
    <name evidence="2" type="ORF">AVDCRST_MAG30-1737</name>
</gene>
<feature type="compositionally biased region" description="Basic and acidic residues" evidence="1">
    <location>
        <begin position="372"/>
        <end position="390"/>
    </location>
</feature>
<organism evidence="2">
    <name type="scientific">uncultured Solirubrobacteraceae bacterium</name>
    <dbReference type="NCBI Taxonomy" id="1162706"/>
    <lineage>
        <taxon>Bacteria</taxon>
        <taxon>Bacillati</taxon>
        <taxon>Actinomycetota</taxon>
        <taxon>Thermoleophilia</taxon>
        <taxon>Solirubrobacterales</taxon>
        <taxon>Solirubrobacteraceae</taxon>
        <taxon>environmental samples</taxon>
    </lineage>
</organism>
<feature type="compositionally biased region" description="Basic residues" evidence="1">
    <location>
        <begin position="538"/>
        <end position="548"/>
    </location>
</feature>
<feature type="compositionally biased region" description="Basic and acidic residues" evidence="1">
    <location>
        <begin position="187"/>
        <end position="198"/>
    </location>
</feature>
<feature type="compositionally biased region" description="Basic residues" evidence="1">
    <location>
        <begin position="502"/>
        <end position="516"/>
    </location>
</feature>
<feature type="compositionally biased region" description="Low complexity" evidence="1">
    <location>
        <begin position="45"/>
        <end position="57"/>
    </location>
</feature>
<feature type="compositionally biased region" description="Basic and acidic residues" evidence="1">
    <location>
        <begin position="635"/>
        <end position="644"/>
    </location>
</feature>
<sequence>DLPSPHRARGGAARAAPSRRRAGRRGERPLRPRERVLRARGRGRAAGPRAHAGDPAGQLPALHEGPPLRHRQGRRRRAERRGRLRGRGHGRRGLPAHRARRHEARRRRPTEVPQGRGLPGVPGGPGHEHGHAGQGRDPLLRDARLHRRAHAPDGLRVLRRPGALRPAVAQVRRRVRAARLQRRPRARRAEQRARDRRGQGAAARPGGLADLQRVARVQLADPRGLVLEVARARLEVGAALLREPPRRQRGALQDRPGAEEPVQRHGVGAPAGQAHVRAAGLHRRSVRRARQGLLPHRQGPLRGAQGRQRRQARGDPRHRGLAAVRLRRQERAPRVRQGEDRPRARRGLQHRRPPDGDHQQVRQRVRRGRGRHGADRHRGELPEPHGDRPLLGHAHLRQRGAARPRPRADDDRHAGAGRHLRRRVRHGRPARHRPGLSVRAALQQPRALRPRRARHPPDDPQGHDHRPGPPQRLRAPPAAQHHRGRAVRRRDLVAHLVDPGRRAPHPRGGRPRHPVRRGVDLVREEVAGAQEGEEPALAHRHGLRRRRERAGQAGPAAARQREEPGRVSVQVLRRRGHVRPPEVGDADLRHQQGGRRPLRPLRRLVRGPPQARRRRDPRRHGHGHRLLPELVGAGGRDHARDLPRRPAAPHAQRHGLHQARRPGRGGPARRQPAHLPQGPLVALVRRGRRQRGQAGAHGVHAGRPGGPRGLRRAPPPDRPPRRGHEGLPDQGRPPPRQEPAGQARGGRTPLPLRDRQGADPLGRRGHPRGVAQREGRAAVRADRRAAL</sequence>
<dbReference type="AlphaFoldDB" id="A0A6J4SF61"/>
<feature type="compositionally biased region" description="Basic residues" evidence="1">
    <location>
        <begin position="592"/>
        <end position="625"/>
    </location>
</feature>
<feature type="region of interest" description="Disordered" evidence="1">
    <location>
        <begin position="1"/>
        <end position="137"/>
    </location>
</feature>
<dbReference type="EMBL" id="CADCVS010000233">
    <property type="protein sequence ID" value="CAA9497965.1"/>
    <property type="molecule type" value="Genomic_DNA"/>
</dbReference>
<accession>A0A6J4SF61</accession>
<evidence type="ECO:0000256" key="1">
    <source>
        <dbReference type="SAM" id="MobiDB-lite"/>
    </source>
</evidence>
<feature type="compositionally biased region" description="Basic residues" evidence="1">
    <location>
        <begin position="415"/>
        <end position="434"/>
    </location>
</feature>
<feature type="compositionally biased region" description="Basic and acidic residues" evidence="1">
    <location>
        <begin position="771"/>
        <end position="787"/>
    </location>
</feature>
<protein>
    <submittedName>
        <fullName evidence="2">Uncharacterized protein</fullName>
    </submittedName>
</protein>
<feature type="compositionally biased region" description="Low complexity" evidence="1">
    <location>
        <begin position="435"/>
        <end position="447"/>
    </location>
</feature>
<feature type="compositionally biased region" description="Basic residues" evidence="1">
    <location>
        <begin position="68"/>
        <end position="108"/>
    </location>
</feature>
<feature type="compositionally biased region" description="Basic residues" evidence="1">
    <location>
        <begin position="171"/>
        <end position="186"/>
    </location>
</feature>
<feature type="compositionally biased region" description="Basic and acidic residues" evidence="1">
    <location>
        <begin position="579"/>
        <end position="590"/>
    </location>
</feature>
<feature type="non-terminal residue" evidence="2">
    <location>
        <position position="1"/>
    </location>
</feature>
<name>A0A6J4SF61_9ACTN</name>
<feature type="non-terminal residue" evidence="2">
    <location>
        <position position="787"/>
    </location>
</feature>
<feature type="region of interest" description="Disordered" evidence="1">
    <location>
        <begin position="167"/>
        <end position="207"/>
    </location>
</feature>
<feature type="compositionally biased region" description="Low complexity" evidence="1">
    <location>
        <begin position="1"/>
        <end position="16"/>
    </location>
</feature>
<feature type="region of interest" description="Disordered" evidence="1">
    <location>
        <begin position="245"/>
        <end position="787"/>
    </location>
</feature>
<feature type="compositionally biased region" description="Basic and acidic residues" evidence="1">
    <location>
        <begin position="714"/>
        <end position="727"/>
    </location>
</feature>
<feature type="compositionally biased region" description="Basic and acidic residues" evidence="1">
    <location>
        <begin position="517"/>
        <end position="526"/>
    </location>
</feature>
<feature type="compositionally biased region" description="Basic and acidic residues" evidence="1">
    <location>
        <begin position="327"/>
        <end position="342"/>
    </location>
</feature>
<reference evidence="2" key="1">
    <citation type="submission" date="2020-02" db="EMBL/GenBank/DDBJ databases">
        <authorList>
            <person name="Meier V. D."/>
        </authorList>
    </citation>
    <scope>NUCLEOTIDE SEQUENCE</scope>
    <source>
        <strain evidence="2">AVDCRST_MAG30</strain>
    </source>
</reference>
<feature type="compositionally biased region" description="Basic and acidic residues" evidence="1">
    <location>
        <begin position="455"/>
        <end position="467"/>
    </location>
</feature>
<feature type="compositionally biased region" description="Basic and acidic residues" evidence="1">
    <location>
        <begin position="489"/>
        <end position="501"/>
    </location>
</feature>
<feature type="compositionally biased region" description="Basic and acidic residues" evidence="1">
    <location>
        <begin position="24"/>
        <end position="37"/>
    </location>
</feature>
<proteinExistence type="predicted"/>
<feature type="compositionally biased region" description="Basic residues" evidence="1">
    <location>
        <begin position="651"/>
        <end position="663"/>
    </location>
</feature>
<evidence type="ECO:0000313" key="2">
    <source>
        <dbReference type="EMBL" id="CAA9497965.1"/>
    </source>
</evidence>
<feature type="compositionally biased region" description="Basic residues" evidence="1">
    <location>
        <begin position="361"/>
        <end position="371"/>
    </location>
</feature>
<feature type="compositionally biased region" description="Basic residues" evidence="1">
    <location>
        <begin position="394"/>
        <end position="405"/>
    </location>
</feature>